<evidence type="ECO:0000256" key="1">
    <source>
        <dbReference type="SAM" id="MobiDB-lite"/>
    </source>
</evidence>
<comment type="caution">
    <text evidence="2">The sequence shown here is derived from an EMBL/GenBank/DDBJ whole genome shotgun (WGS) entry which is preliminary data.</text>
</comment>
<reference evidence="2 3" key="1">
    <citation type="submission" date="2024-10" db="EMBL/GenBank/DDBJ databases">
        <title>The Natural Products Discovery Center: Release of the First 8490 Sequenced Strains for Exploring Actinobacteria Biosynthetic Diversity.</title>
        <authorList>
            <person name="Kalkreuter E."/>
            <person name="Kautsar S.A."/>
            <person name="Yang D."/>
            <person name="Bader C.D."/>
            <person name="Teijaro C.N."/>
            <person name="Fluegel L."/>
            <person name="Davis C.M."/>
            <person name="Simpson J.R."/>
            <person name="Lauterbach L."/>
            <person name="Steele A.D."/>
            <person name="Gui C."/>
            <person name="Meng S."/>
            <person name="Li G."/>
            <person name="Viehrig K."/>
            <person name="Ye F."/>
            <person name="Su P."/>
            <person name="Kiefer A.F."/>
            <person name="Nichols A."/>
            <person name="Cepeda A.J."/>
            <person name="Yan W."/>
            <person name="Fan B."/>
            <person name="Jiang Y."/>
            <person name="Adhikari A."/>
            <person name="Zheng C.-J."/>
            <person name="Schuster L."/>
            <person name="Cowan T.M."/>
            <person name="Smanski M.J."/>
            <person name="Chevrette M.G."/>
            <person name="De Carvalho L.P.S."/>
            <person name="Shen B."/>
        </authorList>
    </citation>
    <scope>NUCLEOTIDE SEQUENCE [LARGE SCALE GENOMIC DNA]</scope>
    <source>
        <strain evidence="2 3">NPDC005497</strain>
    </source>
</reference>
<dbReference type="Proteomes" id="UP001601422">
    <property type="component" value="Unassembled WGS sequence"/>
</dbReference>
<proteinExistence type="predicted"/>
<evidence type="ECO:0008006" key="4">
    <source>
        <dbReference type="Google" id="ProtNLM"/>
    </source>
</evidence>
<name>A0ABW6MZM8_9ACTN</name>
<keyword evidence="3" id="KW-1185">Reference proteome</keyword>
<evidence type="ECO:0000313" key="2">
    <source>
        <dbReference type="EMBL" id="MFF0006289.1"/>
    </source>
</evidence>
<gene>
    <name evidence="2" type="ORF">ACFYQT_22970</name>
</gene>
<protein>
    <recommendedName>
        <fullName evidence="4">Transposase</fullName>
    </recommendedName>
</protein>
<sequence>MTTGDTYAGPTPATAKPAKVRAGDGAMTVLTSPGPPITAPPMSTLGAPQRRRTASPHERVHAMVIEKHA</sequence>
<evidence type="ECO:0000313" key="3">
    <source>
        <dbReference type="Proteomes" id="UP001601422"/>
    </source>
</evidence>
<feature type="region of interest" description="Disordered" evidence="1">
    <location>
        <begin position="1"/>
        <end position="57"/>
    </location>
</feature>
<organism evidence="2 3">
    <name type="scientific">Streptomyces tibetensis</name>
    <dbReference type="NCBI Taxonomy" id="2382123"/>
    <lineage>
        <taxon>Bacteria</taxon>
        <taxon>Bacillati</taxon>
        <taxon>Actinomycetota</taxon>
        <taxon>Actinomycetes</taxon>
        <taxon>Kitasatosporales</taxon>
        <taxon>Streptomycetaceae</taxon>
        <taxon>Streptomyces</taxon>
    </lineage>
</organism>
<dbReference type="EMBL" id="JBIAJP010000006">
    <property type="protein sequence ID" value="MFF0006289.1"/>
    <property type="molecule type" value="Genomic_DNA"/>
</dbReference>
<dbReference type="RefSeq" id="WP_361943506.1">
    <property type="nucleotide sequence ID" value="NZ_JBEXWI010000013.1"/>
</dbReference>
<accession>A0ABW6MZM8</accession>